<keyword evidence="5 11" id="KW-0812">Transmembrane</keyword>
<keyword evidence="14" id="KW-1185">Reference proteome</keyword>
<evidence type="ECO:0000313" key="14">
    <source>
        <dbReference type="Proteomes" id="UP001165085"/>
    </source>
</evidence>
<organism evidence="13 14">
    <name type="scientific">Triparma strigata</name>
    <dbReference type="NCBI Taxonomy" id="1606541"/>
    <lineage>
        <taxon>Eukaryota</taxon>
        <taxon>Sar</taxon>
        <taxon>Stramenopiles</taxon>
        <taxon>Ochrophyta</taxon>
        <taxon>Bolidophyceae</taxon>
        <taxon>Parmales</taxon>
        <taxon>Triparmaceae</taxon>
        <taxon>Triparma</taxon>
    </lineage>
</organism>
<evidence type="ECO:0000256" key="11">
    <source>
        <dbReference type="SAM" id="Phobius"/>
    </source>
</evidence>
<feature type="region of interest" description="Disordered" evidence="10">
    <location>
        <begin position="1"/>
        <end position="21"/>
    </location>
</feature>
<evidence type="ECO:0000256" key="10">
    <source>
        <dbReference type="SAM" id="MobiDB-lite"/>
    </source>
</evidence>
<evidence type="ECO:0000313" key="13">
    <source>
        <dbReference type="EMBL" id="GMH94860.1"/>
    </source>
</evidence>
<dbReference type="SUPFAM" id="SSF51735">
    <property type="entry name" value="NAD(P)-binding Rossmann-fold domains"/>
    <property type="match status" value="1"/>
</dbReference>
<dbReference type="GO" id="GO:0015297">
    <property type="term" value="F:antiporter activity"/>
    <property type="evidence" value="ECO:0007669"/>
    <property type="project" value="UniProtKB-KW"/>
</dbReference>
<proteinExistence type="predicted"/>
<evidence type="ECO:0000256" key="8">
    <source>
        <dbReference type="ARBA" id="ARBA00023065"/>
    </source>
</evidence>
<feature type="transmembrane region" description="Helical" evidence="11">
    <location>
        <begin position="351"/>
        <end position="373"/>
    </location>
</feature>
<dbReference type="PROSITE" id="PS51201">
    <property type="entry name" value="RCK_N"/>
    <property type="match status" value="1"/>
</dbReference>
<evidence type="ECO:0000256" key="5">
    <source>
        <dbReference type="ARBA" id="ARBA00022692"/>
    </source>
</evidence>
<evidence type="ECO:0000256" key="4">
    <source>
        <dbReference type="ARBA" id="ARBA00022538"/>
    </source>
</evidence>
<feature type="transmembrane region" description="Helical" evidence="11">
    <location>
        <begin position="232"/>
        <end position="253"/>
    </location>
</feature>
<dbReference type="Pfam" id="PF02254">
    <property type="entry name" value="TrkA_N"/>
    <property type="match status" value="1"/>
</dbReference>
<feature type="transmembrane region" description="Helical" evidence="11">
    <location>
        <begin position="385"/>
        <end position="407"/>
    </location>
</feature>
<keyword evidence="8" id="KW-0406">Ion transport</keyword>
<feature type="domain" description="RCK N-terminal" evidence="12">
    <location>
        <begin position="463"/>
        <end position="580"/>
    </location>
</feature>
<dbReference type="InterPro" id="IPR036291">
    <property type="entry name" value="NAD(P)-bd_dom_sf"/>
</dbReference>
<evidence type="ECO:0000256" key="6">
    <source>
        <dbReference type="ARBA" id="ARBA00022958"/>
    </source>
</evidence>
<dbReference type="PANTHER" id="PTHR46157">
    <property type="entry name" value="K(+) EFFLUX ANTIPORTER 3, CHLOROPLASTIC"/>
    <property type="match status" value="1"/>
</dbReference>
<dbReference type="Gene3D" id="1.20.1530.20">
    <property type="match status" value="1"/>
</dbReference>
<feature type="transmembrane region" description="Helical" evidence="11">
    <location>
        <begin position="414"/>
        <end position="437"/>
    </location>
</feature>
<feature type="transmembrane region" description="Helical" evidence="11">
    <location>
        <begin position="166"/>
        <end position="187"/>
    </location>
</feature>
<feature type="transmembrane region" description="Helical" evidence="11">
    <location>
        <begin position="207"/>
        <end position="226"/>
    </location>
</feature>
<reference evidence="14" key="1">
    <citation type="journal article" date="2023" name="Commun. Biol.">
        <title>Genome analysis of Parmales, the sister group of diatoms, reveals the evolutionary specialization of diatoms from phago-mixotrophs to photoautotrophs.</title>
        <authorList>
            <person name="Ban H."/>
            <person name="Sato S."/>
            <person name="Yoshikawa S."/>
            <person name="Yamada K."/>
            <person name="Nakamura Y."/>
            <person name="Ichinomiya M."/>
            <person name="Sato N."/>
            <person name="Blanc-Mathieu R."/>
            <person name="Endo H."/>
            <person name="Kuwata A."/>
            <person name="Ogata H."/>
        </authorList>
    </citation>
    <scope>NUCLEOTIDE SEQUENCE [LARGE SCALE GENOMIC DNA]</scope>
    <source>
        <strain evidence="14">NIES 3701</strain>
    </source>
</reference>
<dbReference type="InterPro" id="IPR038770">
    <property type="entry name" value="Na+/solute_symporter_sf"/>
</dbReference>
<feature type="compositionally biased region" description="Gly residues" evidence="10">
    <location>
        <begin position="670"/>
        <end position="680"/>
    </location>
</feature>
<dbReference type="EMBL" id="BRXY01000436">
    <property type="protein sequence ID" value="GMH94860.1"/>
    <property type="molecule type" value="Genomic_DNA"/>
</dbReference>
<sequence>MTRLNKNLRNPPEPTFPPTSKLQTVLSSTLTTTFTRLQNNPTSSTISSALSDLQDFLSGPKIDTLILLFATAVVPPLCKSSGFSPILGFLFTGMLMGPNAFRIIQEIGSTEALAELGIVFFLFEMGIELSTERLRSMRKDVFGLGGAQFFGTAIFFAGFFRKWMGLQANAVVVIGGGLALSSSAFVLQLLKEKKDLGTRYGKASFGILLFQDLAVVPLLVVIPILAGGGSGLAKALSTACVKAGLALGAIAIIGRTFLNRMFNAVAGAKNQEAFLGLTLLTVLSMSFLTEGLGLSNTLGAFLAGVLLSETKYRYQIEADIAPFRGVLLGLFFITVGFEIDIGLLMSQFPTIAGIVAAIVLMKALITTLLSMVMGLSAGNALQTGFLLSQGGEFAFVAFGMAKSFGILDPATTKLFLTSVALSMATTPTLASFSTMIAGKLEENSGFKHYLGQDKEAQEIQVSGDFVAVVGFGTVGKVVCDLLDRRFQRFIGIESDPKKAIQARNKGLPVFYGDVTRTEVCEAFNIGNAKAVILTINDVRETNRAVITLRRQYPDMQIFARAKDEDHKKRLQGTLAVSAMVPILPEDNLLLTLPFGGAVLTSLGTPVDEVNAILEAKRKDVQGGIVEVEVEGEEVGEGEEEEDEEEEEEEEKGAKEEDGKGVEEKGEEGVKGLGGETGGGGDDAEGATLAEERSSHEQEVEVGGTLGLTKKADDEGTYTNVPTSS</sequence>
<feature type="compositionally biased region" description="Acidic residues" evidence="10">
    <location>
        <begin position="627"/>
        <end position="650"/>
    </location>
</feature>
<protein>
    <recommendedName>
        <fullName evidence="12">RCK N-terminal domain-containing protein</fullName>
    </recommendedName>
</protein>
<evidence type="ECO:0000259" key="12">
    <source>
        <dbReference type="PROSITE" id="PS51201"/>
    </source>
</evidence>
<feature type="region of interest" description="Disordered" evidence="10">
    <location>
        <begin position="624"/>
        <end position="724"/>
    </location>
</feature>
<keyword evidence="2" id="KW-0813">Transport</keyword>
<dbReference type="InterPro" id="IPR003148">
    <property type="entry name" value="RCK_N"/>
</dbReference>
<comment type="caution">
    <text evidence="13">The sequence shown here is derived from an EMBL/GenBank/DDBJ whole genome shotgun (WGS) entry which is preliminary data.</text>
</comment>
<dbReference type="GO" id="GO:0016020">
    <property type="term" value="C:membrane"/>
    <property type="evidence" value="ECO:0007669"/>
    <property type="project" value="InterPro"/>
</dbReference>
<evidence type="ECO:0000256" key="3">
    <source>
        <dbReference type="ARBA" id="ARBA00022449"/>
    </source>
</evidence>
<accession>A0A9W7BVG3</accession>
<dbReference type="Proteomes" id="UP001165085">
    <property type="component" value="Unassembled WGS sequence"/>
</dbReference>
<dbReference type="Pfam" id="PF00999">
    <property type="entry name" value="Na_H_Exchanger"/>
    <property type="match status" value="1"/>
</dbReference>
<feature type="compositionally biased region" description="Basic and acidic residues" evidence="10">
    <location>
        <begin position="689"/>
        <end position="698"/>
    </location>
</feature>
<dbReference type="FunFam" id="3.40.50.720:FF:000036">
    <property type="entry name" value="Glutathione-regulated potassium-efflux system protein KefB"/>
    <property type="match status" value="1"/>
</dbReference>
<evidence type="ECO:0000256" key="1">
    <source>
        <dbReference type="ARBA" id="ARBA00004127"/>
    </source>
</evidence>
<dbReference type="OrthoDB" id="4834at2759"/>
<feature type="transmembrane region" description="Helical" evidence="11">
    <location>
        <begin position="274"/>
        <end position="303"/>
    </location>
</feature>
<dbReference type="GO" id="GO:0012505">
    <property type="term" value="C:endomembrane system"/>
    <property type="evidence" value="ECO:0007669"/>
    <property type="project" value="UniProtKB-SubCell"/>
</dbReference>
<feature type="transmembrane region" description="Helical" evidence="11">
    <location>
        <begin position="141"/>
        <end position="160"/>
    </location>
</feature>
<comment type="subcellular location">
    <subcellularLocation>
        <location evidence="1">Endomembrane system</location>
        <topology evidence="1">Multi-pass membrane protein</topology>
    </subcellularLocation>
</comment>
<name>A0A9W7BVG3_9STRA</name>
<keyword evidence="4" id="KW-0633">Potassium transport</keyword>
<evidence type="ECO:0000256" key="9">
    <source>
        <dbReference type="ARBA" id="ARBA00023136"/>
    </source>
</evidence>
<dbReference type="InterPro" id="IPR006153">
    <property type="entry name" value="Cation/H_exchanger_TM"/>
</dbReference>
<gene>
    <name evidence="13" type="ORF">TrST_g7748</name>
</gene>
<keyword evidence="7 11" id="KW-1133">Transmembrane helix</keyword>
<dbReference type="AlphaFoldDB" id="A0A9W7BVG3"/>
<evidence type="ECO:0000256" key="2">
    <source>
        <dbReference type="ARBA" id="ARBA00022448"/>
    </source>
</evidence>
<keyword evidence="9 11" id="KW-0472">Membrane</keyword>
<feature type="compositionally biased region" description="Basic and acidic residues" evidence="10">
    <location>
        <begin position="651"/>
        <end position="669"/>
    </location>
</feature>
<dbReference type="Gene3D" id="3.40.50.720">
    <property type="entry name" value="NAD(P)-binding Rossmann-like Domain"/>
    <property type="match status" value="1"/>
</dbReference>
<dbReference type="PANTHER" id="PTHR46157:SF4">
    <property type="entry name" value="K(+) EFFLUX ANTIPORTER 3, CHLOROPLASTIC"/>
    <property type="match status" value="1"/>
</dbReference>
<dbReference type="GO" id="GO:0006813">
    <property type="term" value="P:potassium ion transport"/>
    <property type="evidence" value="ECO:0007669"/>
    <property type="project" value="UniProtKB-KW"/>
</dbReference>
<feature type="transmembrane region" description="Helical" evidence="11">
    <location>
        <begin position="323"/>
        <end position="344"/>
    </location>
</feature>
<keyword evidence="3" id="KW-0050">Antiport</keyword>
<keyword evidence="6" id="KW-0630">Potassium</keyword>
<evidence type="ECO:0000256" key="7">
    <source>
        <dbReference type="ARBA" id="ARBA00022989"/>
    </source>
</evidence>
<dbReference type="GO" id="GO:1902600">
    <property type="term" value="P:proton transmembrane transport"/>
    <property type="evidence" value="ECO:0007669"/>
    <property type="project" value="InterPro"/>
</dbReference>